<dbReference type="HOGENOM" id="CLU_2621979_0_0_1"/>
<keyword evidence="2" id="KW-1185">Reference proteome</keyword>
<proteinExistence type="predicted"/>
<reference evidence="1 2" key="1">
    <citation type="journal article" date="2012" name="Science">
        <title>The Paleozoic origin of enzymatic lignin decomposition reconstructed from 31 fungal genomes.</title>
        <authorList>
            <person name="Floudas D."/>
            <person name="Binder M."/>
            <person name="Riley R."/>
            <person name="Barry K."/>
            <person name="Blanchette R.A."/>
            <person name="Henrissat B."/>
            <person name="Martinez A.T."/>
            <person name="Otillar R."/>
            <person name="Spatafora J.W."/>
            <person name="Yadav J.S."/>
            <person name="Aerts A."/>
            <person name="Benoit I."/>
            <person name="Boyd A."/>
            <person name="Carlson A."/>
            <person name="Copeland A."/>
            <person name="Coutinho P.M."/>
            <person name="de Vries R.P."/>
            <person name="Ferreira P."/>
            <person name="Findley K."/>
            <person name="Foster B."/>
            <person name="Gaskell J."/>
            <person name="Glotzer D."/>
            <person name="Gorecki P."/>
            <person name="Heitman J."/>
            <person name="Hesse C."/>
            <person name="Hori C."/>
            <person name="Igarashi K."/>
            <person name="Jurgens J.A."/>
            <person name="Kallen N."/>
            <person name="Kersten P."/>
            <person name="Kohler A."/>
            <person name="Kuees U."/>
            <person name="Kumar T.K.A."/>
            <person name="Kuo A."/>
            <person name="LaButti K."/>
            <person name="Larrondo L.F."/>
            <person name="Lindquist E."/>
            <person name="Ling A."/>
            <person name="Lombard V."/>
            <person name="Lucas S."/>
            <person name="Lundell T."/>
            <person name="Martin R."/>
            <person name="McLaughlin D.J."/>
            <person name="Morgenstern I."/>
            <person name="Morin E."/>
            <person name="Murat C."/>
            <person name="Nagy L.G."/>
            <person name="Nolan M."/>
            <person name="Ohm R.A."/>
            <person name="Patyshakuliyeva A."/>
            <person name="Rokas A."/>
            <person name="Ruiz-Duenas F.J."/>
            <person name="Sabat G."/>
            <person name="Salamov A."/>
            <person name="Samejima M."/>
            <person name="Schmutz J."/>
            <person name="Slot J.C."/>
            <person name="St John F."/>
            <person name="Stenlid J."/>
            <person name="Sun H."/>
            <person name="Sun S."/>
            <person name="Syed K."/>
            <person name="Tsang A."/>
            <person name="Wiebenga A."/>
            <person name="Young D."/>
            <person name="Pisabarro A."/>
            <person name="Eastwood D.C."/>
            <person name="Martin F."/>
            <person name="Cullen D."/>
            <person name="Grigoriev I.V."/>
            <person name="Hibbett D.S."/>
        </authorList>
    </citation>
    <scope>NUCLEOTIDE SEQUENCE [LARGE SCALE GENOMIC DNA]</scope>
    <source>
        <strain evidence="1 2">DJM-731 SS1</strain>
    </source>
</reference>
<dbReference type="Proteomes" id="UP000030653">
    <property type="component" value="Unassembled WGS sequence"/>
</dbReference>
<name>M5G263_DACPD</name>
<protein>
    <submittedName>
        <fullName evidence="1">Uncharacterized protein</fullName>
    </submittedName>
</protein>
<dbReference type="GeneID" id="63687593"/>
<evidence type="ECO:0000313" key="1">
    <source>
        <dbReference type="EMBL" id="EJU02779.1"/>
    </source>
</evidence>
<gene>
    <name evidence="1" type="ORF">DACRYDRAFT_21742</name>
</gene>
<dbReference type="EMBL" id="JH795861">
    <property type="protein sequence ID" value="EJU02779.1"/>
    <property type="molecule type" value="Genomic_DNA"/>
</dbReference>
<dbReference type="AlphaFoldDB" id="M5G263"/>
<evidence type="ECO:0000313" key="2">
    <source>
        <dbReference type="Proteomes" id="UP000030653"/>
    </source>
</evidence>
<sequence length="78" mass="8609">MKRAIDSPHRLFAADIVQLRSEDTVQHSPELQRLKCRMSLSPLSPLPQAHTPGSRACPQTVYALGEANPFPVPRHPAS</sequence>
<accession>M5G263</accession>
<organism evidence="1 2">
    <name type="scientific">Dacryopinax primogenitus (strain DJM 731)</name>
    <name type="common">Brown rot fungus</name>
    <dbReference type="NCBI Taxonomy" id="1858805"/>
    <lineage>
        <taxon>Eukaryota</taxon>
        <taxon>Fungi</taxon>
        <taxon>Dikarya</taxon>
        <taxon>Basidiomycota</taxon>
        <taxon>Agaricomycotina</taxon>
        <taxon>Dacrymycetes</taxon>
        <taxon>Dacrymycetales</taxon>
        <taxon>Dacrymycetaceae</taxon>
        <taxon>Dacryopinax</taxon>
    </lineage>
</organism>
<dbReference type="RefSeq" id="XP_040629673.1">
    <property type="nucleotide sequence ID" value="XM_040772531.1"/>
</dbReference>